<evidence type="ECO:0000256" key="3">
    <source>
        <dbReference type="ARBA" id="ARBA00012895"/>
    </source>
</evidence>
<dbReference type="GO" id="GO:0009330">
    <property type="term" value="C:DNA topoisomerase type II (double strand cut, ATP-hydrolyzing) complex"/>
    <property type="evidence" value="ECO:0007669"/>
    <property type="project" value="TreeGrafter"/>
</dbReference>
<evidence type="ECO:0000256" key="7">
    <source>
        <dbReference type="PROSITE-ProRule" id="PRU01384"/>
    </source>
</evidence>
<evidence type="ECO:0000256" key="4">
    <source>
        <dbReference type="ARBA" id="ARBA00023029"/>
    </source>
</evidence>
<dbReference type="EC" id="5.6.2.2" evidence="3"/>
<accession>A0A6J4P2N6</accession>
<evidence type="ECO:0000256" key="2">
    <source>
        <dbReference type="ARBA" id="ARBA00008263"/>
    </source>
</evidence>
<dbReference type="PANTHER" id="PTHR43493">
    <property type="entry name" value="DNA GYRASE/TOPOISOMERASE SUBUNIT A"/>
    <property type="match status" value="1"/>
</dbReference>
<dbReference type="InterPro" id="IPR002205">
    <property type="entry name" value="Topo_IIA_dom_A"/>
</dbReference>
<dbReference type="InterPro" id="IPR013758">
    <property type="entry name" value="Topo_IIA_A/C_ab"/>
</dbReference>
<dbReference type="InterPro" id="IPR013757">
    <property type="entry name" value="Topo_IIA_A_a_sf"/>
</dbReference>
<dbReference type="GO" id="GO:0005737">
    <property type="term" value="C:cytoplasm"/>
    <property type="evidence" value="ECO:0007669"/>
    <property type="project" value="TreeGrafter"/>
</dbReference>
<dbReference type="InterPro" id="IPR035516">
    <property type="entry name" value="Gyrase/topoIV_suA_C"/>
</dbReference>
<dbReference type="NCBIfam" id="NF004044">
    <property type="entry name" value="PRK05561.1"/>
    <property type="match status" value="1"/>
</dbReference>
<dbReference type="FunFam" id="3.30.1360.40:FF:000002">
    <property type="entry name" value="DNA gyrase subunit A"/>
    <property type="match status" value="1"/>
</dbReference>
<dbReference type="PANTHER" id="PTHR43493:SF5">
    <property type="entry name" value="DNA GYRASE SUBUNIT A, CHLOROPLASTIC_MITOCHONDRIAL"/>
    <property type="match status" value="1"/>
</dbReference>
<dbReference type="InterPro" id="IPR006691">
    <property type="entry name" value="GyrA/parC_rep"/>
</dbReference>
<gene>
    <name evidence="10" type="ORF">AVDCRST_MAG75-2014</name>
</gene>
<evidence type="ECO:0000256" key="6">
    <source>
        <dbReference type="ARBA" id="ARBA00023235"/>
    </source>
</evidence>
<dbReference type="Pfam" id="PF03989">
    <property type="entry name" value="DNA_gyraseA_C"/>
    <property type="match status" value="2"/>
</dbReference>
<dbReference type="GO" id="GO:0034335">
    <property type="term" value="F:DNA negative supercoiling activity"/>
    <property type="evidence" value="ECO:0007669"/>
    <property type="project" value="UniProtKB-ARBA"/>
</dbReference>
<evidence type="ECO:0000256" key="1">
    <source>
        <dbReference type="ARBA" id="ARBA00000185"/>
    </source>
</evidence>
<dbReference type="PROSITE" id="PS52040">
    <property type="entry name" value="TOPO_IIA"/>
    <property type="match status" value="1"/>
</dbReference>
<evidence type="ECO:0000256" key="8">
    <source>
        <dbReference type="SAM" id="MobiDB-lite"/>
    </source>
</evidence>
<dbReference type="Gene3D" id="3.30.1360.40">
    <property type="match status" value="1"/>
</dbReference>
<dbReference type="InterPro" id="IPR013760">
    <property type="entry name" value="Topo_IIA-like_dom_sf"/>
</dbReference>
<dbReference type="GO" id="GO:0006265">
    <property type="term" value="P:DNA topological change"/>
    <property type="evidence" value="ECO:0007669"/>
    <property type="project" value="UniProtKB-UniRule"/>
</dbReference>
<feature type="domain" description="Topo IIA-type catalytic" evidence="9">
    <location>
        <begin position="43"/>
        <end position="507"/>
    </location>
</feature>
<dbReference type="SUPFAM" id="SSF56719">
    <property type="entry name" value="Type II DNA topoisomerase"/>
    <property type="match status" value="1"/>
</dbReference>
<feature type="region of interest" description="Disordered" evidence="8">
    <location>
        <begin position="779"/>
        <end position="817"/>
    </location>
</feature>
<dbReference type="Pfam" id="PF00521">
    <property type="entry name" value="DNA_topoisoIV"/>
    <property type="match status" value="1"/>
</dbReference>
<dbReference type="GO" id="GO:0003677">
    <property type="term" value="F:DNA binding"/>
    <property type="evidence" value="ECO:0007669"/>
    <property type="project" value="UniProtKB-UniRule"/>
</dbReference>
<comment type="similarity">
    <text evidence="2">Belongs to the type II topoisomerase GyrA/ParC subunit family.</text>
</comment>
<proteinExistence type="inferred from homology"/>
<name>A0A6J4P2N6_9ACTN</name>
<dbReference type="EMBL" id="CADCUO010000130">
    <property type="protein sequence ID" value="CAA9399288.1"/>
    <property type="molecule type" value="Genomic_DNA"/>
</dbReference>
<dbReference type="Gene3D" id="1.10.268.10">
    <property type="entry name" value="Topoisomerase, domain 3"/>
    <property type="match status" value="1"/>
</dbReference>
<dbReference type="Gene3D" id="3.90.199.10">
    <property type="entry name" value="Topoisomerase II, domain 5"/>
    <property type="match status" value="1"/>
</dbReference>
<dbReference type="GO" id="GO:0005524">
    <property type="term" value="F:ATP binding"/>
    <property type="evidence" value="ECO:0007669"/>
    <property type="project" value="InterPro"/>
</dbReference>
<organism evidence="10">
    <name type="scientific">uncultured Propionibacteriaceae bacterium</name>
    <dbReference type="NCBI Taxonomy" id="257457"/>
    <lineage>
        <taxon>Bacteria</taxon>
        <taxon>Bacillati</taxon>
        <taxon>Actinomycetota</taxon>
        <taxon>Actinomycetes</taxon>
        <taxon>Propionibacteriales</taxon>
        <taxon>Propionibacteriaceae</taxon>
        <taxon>environmental samples</taxon>
    </lineage>
</organism>
<dbReference type="InterPro" id="IPR050220">
    <property type="entry name" value="Type_II_DNA_Topoisomerases"/>
</dbReference>
<dbReference type="FunFam" id="1.10.268.10:FF:000001">
    <property type="entry name" value="DNA gyrase subunit A"/>
    <property type="match status" value="1"/>
</dbReference>
<protein>
    <recommendedName>
        <fullName evidence="3">DNA topoisomerase (ATP-hydrolyzing)</fullName>
        <ecNumber evidence="3">5.6.2.2</ecNumber>
    </recommendedName>
</protein>
<comment type="catalytic activity">
    <reaction evidence="1 7">
        <text>ATP-dependent breakage, passage and rejoining of double-stranded DNA.</text>
        <dbReference type="EC" id="5.6.2.2"/>
    </reaction>
</comment>
<dbReference type="CDD" id="cd00187">
    <property type="entry name" value="TOP4c"/>
    <property type="match status" value="1"/>
</dbReference>
<feature type="active site" description="O-(5'-phospho-DNA)-tyrosine intermediate" evidence="7">
    <location>
        <position position="130"/>
    </location>
</feature>
<keyword evidence="5 7" id="KW-0238">DNA-binding</keyword>
<dbReference type="AlphaFoldDB" id="A0A6J4P2N6"/>
<evidence type="ECO:0000313" key="10">
    <source>
        <dbReference type="EMBL" id="CAA9399288.1"/>
    </source>
</evidence>
<evidence type="ECO:0000256" key="5">
    <source>
        <dbReference type="ARBA" id="ARBA00023125"/>
    </source>
</evidence>
<dbReference type="SUPFAM" id="SSF101904">
    <property type="entry name" value="GyrA/ParC C-terminal domain-like"/>
    <property type="match status" value="1"/>
</dbReference>
<dbReference type="Gene3D" id="2.120.10.90">
    <property type="entry name" value="DNA gyrase/topoisomerase IV, subunit A, C-terminal"/>
    <property type="match status" value="1"/>
</dbReference>
<keyword evidence="6 7" id="KW-0413">Isomerase</keyword>
<keyword evidence="4 7" id="KW-0799">Topoisomerase</keyword>
<sequence length="817" mass="88051">MARKSAAPPDDDFTERIVDIDVSTEMQTSFLEYAYSVIYSRALPDARDGLKPVQRRILYSMDQMGIRPDRSHVKCARVVGQVMGLLHPHGDTAIYDALVRTAQPWTMRVPLVDGHGNFGSLDSGPAAMRYTECRMAPAALAMTTGLDQDTVDFKPNYDGKDVEPIVLPAAFPNLLVNGATGIAVGMATNMPPHNLIEVIQALRHLIKHPTADVAALMRFIPGPDLPTGGKIIGLDGIRDAYSTGRGSFRIRATARIEQVHARRKGIVITELPYLVGPERVIEQIKNAVNSRKLQGIADVKDLTDLSNGMRLVIEVKNGFNPDAVLEQLYKLTKMEDSYAINNVALVDGQPRTLSLRDLLTVYLEHRFDVTRRRTQFLLTKALDRLHLVEGLLVAIVDIDDVIAIIRSSDDSAAARARLMEAFDLTEVQATFILDMQLRRLTRFSTIELESERDKLGAEITRLQEILDNEDQLRTLVGSELVEMSKLHGTPRRTILLASSGVAPTADATPLEVADEPCWVLLSSAGLLARTNHAEPLPTEGPRANHDVVVSKITTTARSDFAMVTSSGRLLKVNAVDLPTVPSTANAPNLQGGTHVSELVTLAPDERVLCLSTLREESPGLALGTARGVVKRVNPELLNRDSWDVLRLDPGDQVVGAVELTDVDVELVFITSDAQLLHFPAAVVRPQGRTGGGMAGIKLAAGARVVYFGAVVPADAVVATVSGASTALPGTDAGSVKVTLFSEYPAKGRATAGVRCHRFLRGEDTLLLAWAGPSPAIAAAASGSPVDLPPPDTRRDGSGVPAGQPIAAFSSPSLQQRS</sequence>
<evidence type="ECO:0000259" key="9">
    <source>
        <dbReference type="PROSITE" id="PS52040"/>
    </source>
</evidence>
<reference evidence="10" key="1">
    <citation type="submission" date="2020-02" db="EMBL/GenBank/DDBJ databases">
        <authorList>
            <person name="Meier V. D."/>
        </authorList>
    </citation>
    <scope>NUCLEOTIDE SEQUENCE</scope>
    <source>
        <strain evidence="10">AVDCRST_MAG75</strain>
    </source>
</reference>
<dbReference type="SMART" id="SM00434">
    <property type="entry name" value="TOP4c"/>
    <property type="match status" value="1"/>
</dbReference>